<feature type="chain" id="PRO_5039419113" evidence="3">
    <location>
        <begin position="20"/>
        <end position="392"/>
    </location>
</feature>
<dbReference type="AlphaFoldDB" id="A0A0X8FCW9"/>
<keyword evidence="2 3" id="KW-0732">Signal</keyword>
<dbReference type="Proteomes" id="UP000594771">
    <property type="component" value="Chromosome"/>
</dbReference>
<gene>
    <name evidence="6" type="ORF">I6G68_00795</name>
    <name evidence="5" type="ORF">ODY43_05650</name>
</gene>
<dbReference type="RefSeq" id="WP_060777528.1">
    <property type="nucleotide sequence ID" value="NZ_CAJHLF010000001.1"/>
</dbReference>
<dbReference type="GeneID" id="35768094"/>
<dbReference type="SUPFAM" id="SSF53822">
    <property type="entry name" value="Periplasmic binding protein-like I"/>
    <property type="match status" value="1"/>
</dbReference>
<dbReference type="Pfam" id="PF13458">
    <property type="entry name" value="Peripla_BP_6"/>
    <property type="match status" value="1"/>
</dbReference>
<accession>A0A0X8FCW9</accession>
<feature type="domain" description="Leucine-binding protein" evidence="4">
    <location>
        <begin position="39"/>
        <end position="380"/>
    </location>
</feature>
<reference evidence="5" key="2">
    <citation type="submission" date="2022-09" db="EMBL/GenBank/DDBJ databases">
        <title>Aerococcus urinae taxonomy study.</title>
        <authorList>
            <person name="Christensen J."/>
            <person name="Senneby E."/>
        </authorList>
    </citation>
    <scope>NUCLEOTIDE SEQUENCE</scope>
    <source>
        <strain evidence="5">NLD-066-U95</strain>
    </source>
</reference>
<dbReference type="EMBL" id="JAOTML010000005">
    <property type="protein sequence ID" value="MCY3053473.1"/>
    <property type="molecule type" value="Genomic_DNA"/>
</dbReference>
<evidence type="ECO:0000313" key="7">
    <source>
        <dbReference type="Proteomes" id="UP000594771"/>
    </source>
</evidence>
<dbReference type="OrthoDB" id="9783240at2"/>
<dbReference type="PROSITE" id="PS51257">
    <property type="entry name" value="PROKAR_LIPOPROTEIN"/>
    <property type="match status" value="1"/>
</dbReference>
<comment type="similarity">
    <text evidence="1">Belongs to the leucine-binding protein family.</text>
</comment>
<dbReference type="KEGG" id="aun:AWM73_00230"/>
<sequence>MNKKWLKAFVTLGSVMALAGCGSGSLTETTNQSAENADEIRIGGNWELSGNVSAYGVVQNNAIKLAVDEKNQAGGLLDKKINYLEYDNKSTTEEAVSGAEKLVDENAAVIIGPSTTNNTEATISTVTRAKTPLISATATADNITLDQEGNVLDYIFRICFQDSLQGGSLAEFSNKEGYTKAAIIKDNSSDYGQNLSDEFHKHFDGEVVREESYVAKESDFNSILSNIKNSDAQVIFVAGYYEEAGPIIKQAREMGIDLPILGPDGFGNKEIINLAGEENWDNIYYAAHFVENEDSPQEVKDFLAKYRETYQSEPDMFSALAYDAANLAFDAIERAGTTDGEAVQKALAETKDFTGVTGNFSMDEKHNPSKTVFIQEVKDGQVVGSQAIEAVK</sequence>
<dbReference type="Gene3D" id="3.40.50.2300">
    <property type="match status" value="2"/>
</dbReference>
<dbReference type="CDD" id="cd06347">
    <property type="entry name" value="PBP1_ABC_LivK_ligand_binding-like"/>
    <property type="match status" value="1"/>
</dbReference>
<name>A0A0X8FCW9_9LACT</name>
<evidence type="ECO:0000256" key="2">
    <source>
        <dbReference type="ARBA" id="ARBA00022729"/>
    </source>
</evidence>
<dbReference type="InterPro" id="IPR028081">
    <property type="entry name" value="Leu-bd"/>
</dbReference>
<reference evidence="6 7" key="1">
    <citation type="submission" date="2020-12" db="EMBL/GenBank/DDBJ databases">
        <title>FDA dAtabase for Regulatory Grade micrObial Sequences (FDA-ARGOS): Supporting development and validation of Infectious Disease Dx tests.</title>
        <authorList>
            <person name="Sproer C."/>
            <person name="Gronow S."/>
            <person name="Severitt S."/>
            <person name="Schroder I."/>
            <person name="Tallon L."/>
            <person name="Sadzewicz L."/>
            <person name="Zhao X."/>
            <person name="Boylan J."/>
            <person name="Ott S."/>
            <person name="Bowen H."/>
            <person name="Vavikolanu K."/>
            <person name="Mehta A."/>
            <person name="Aluvathingal J."/>
            <person name="Nadendla S."/>
            <person name="Lowell S."/>
            <person name="Myers T."/>
            <person name="Yan Y."/>
            <person name="Sichtig H."/>
        </authorList>
    </citation>
    <scope>NUCLEOTIDE SEQUENCE [LARGE SCALE GENOMIC DNA]</scope>
    <source>
        <strain evidence="6 7">FDAARGOS_911</strain>
    </source>
</reference>
<proteinExistence type="inferred from homology"/>
<dbReference type="PANTHER" id="PTHR30483:SF6">
    <property type="entry name" value="PERIPLASMIC BINDING PROTEIN OF ABC TRANSPORTER FOR NATURAL AMINO ACIDS"/>
    <property type="match status" value="1"/>
</dbReference>
<evidence type="ECO:0000256" key="3">
    <source>
        <dbReference type="SAM" id="SignalP"/>
    </source>
</evidence>
<feature type="signal peptide" evidence="3">
    <location>
        <begin position="1"/>
        <end position="19"/>
    </location>
</feature>
<evidence type="ECO:0000313" key="5">
    <source>
        <dbReference type="EMBL" id="MCY3053473.1"/>
    </source>
</evidence>
<evidence type="ECO:0000313" key="8">
    <source>
        <dbReference type="Proteomes" id="UP001069145"/>
    </source>
</evidence>
<dbReference type="InterPro" id="IPR051010">
    <property type="entry name" value="BCAA_transport"/>
</dbReference>
<keyword evidence="8" id="KW-1185">Reference proteome</keyword>
<evidence type="ECO:0000256" key="1">
    <source>
        <dbReference type="ARBA" id="ARBA00010062"/>
    </source>
</evidence>
<dbReference type="Proteomes" id="UP001069145">
    <property type="component" value="Unassembled WGS sequence"/>
</dbReference>
<protein>
    <submittedName>
        <fullName evidence="6">ABC transporter substrate-binding protein</fullName>
    </submittedName>
</protein>
<dbReference type="EMBL" id="CP065662">
    <property type="protein sequence ID" value="QPS01649.1"/>
    <property type="molecule type" value="Genomic_DNA"/>
</dbReference>
<organism evidence="6 7">
    <name type="scientific">Aerococcus urinae</name>
    <dbReference type="NCBI Taxonomy" id="1376"/>
    <lineage>
        <taxon>Bacteria</taxon>
        <taxon>Bacillati</taxon>
        <taxon>Bacillota</taxon>
        <taxon>Bacilli</taxon>
        <taxon>Lactobacillales</taxon>
        <taxon>Aerococcaceae</taxon>
        <taxon>Aerococcus</taxon>
    </lineage>
</organism>
<evidence type="ECO:0000313" key="6">
    <source>
        <dbReference type="EMBL" id="QPS01649.1"/>
    </source>
</evidence>
<dbReference type="InterPro" id="IPR028082">
    <property type="entry name" value="Peripla_BP_I"/>
</dbReference>
<evidence type="ECO:0000259" key="4">
    <source>
        <dbReference type="Pfam" id="PF13458"/>
    </source>
</evidence>
<dbReference type="PANTHER" id="PTHR30483">
    <property type="entry name" value="LEUCINE-SPECIFIC-BINDING PROTEIN"/>
    <property type="match status" value="1"/>
</dbReference>